<gene>
    <name evidence="2" type="ORF">V1264_022922</name>
</gene>
<dbReference type="InterPro" id="IPR038827">
    <property type="entry name" value="CCDC152"/>
</dbReference>
<dbReference type="PANTHER" id="PTHR35253">
    <property type="entry name" value="COILED-COIL DOMAIN-CONTAINING PROTEIN 152"/>
    <property type="match status" value="1"/>
</dbReference>
<feature type="region of interest" description="Disordered" evidence="1">
    <location>
        <begin position="220"/>
        <end position="253"/>
    </location>
</feature>
<name>A0AAN9B676_9CAEN</name>
<feature type="compositionally biased region" description="Polar residues" evidence="1">
    <location>
        <begin position="221"/>
        <end position="232"/>
    </location>
</feature>
<feature type="compositionally biased region" description="Polar residues" evidence="1">
    <location>
        <begin position="240"/>
        <end position="253"/>
    </location>
</feature>
<evidence type="ECO:0000313" key="2">
    <source>
        <dbReference type="EMBL" id="KAK7099878.1"/>
    </source>
</evidence>
<dbReference type="PANTHER" id="PTHR35253:SF1">
    <property type="entry name" value="COILED-COIL DOMAIN-CONTAINING PROTEIN 152"/>
    <property type="match status" value="1"/>
</dbReference>
<dbReference type="Proteomes" id="UP001374579">
    <property type="component" value="Unassembled WGS sequence"/>
</dbReference>
<protein>
    <submittedName>
        <fullName evidence="2">Uncharacterized protein</fullName>
    </submittedName>
</protein>
<evidence type="ECO:0000313" key="3">
    <source>
        <dbReference type="Proteomes" id="UP001374579"/>
    </source>
</evidence>
<comment type="caution">
    <text evidence="2">The sequence shown here is derived from an EMBL/GenBank/DDBJ whole genome shotgun (WGS) entry which is preliminary data.</text>
</comment>
<evidence type="ECO:0000256" key="1">
    <source>
        <dbReference type="SAM" id="MobiDB-lite"/>
    </source>
</evidence>
<sequence>MASEDNKLTAILGSFDRFYNLHVTVSKERDEYAQKLSSYTSENERIQKANEKLQKDLKSFHEMIGNFHQQVTEIDVLKERNRDLQEKMNILEQDLKAREEQFEGTIQQQQKANEEKLALMLESKEKTAAAERQRMQEMIEEKKKDIAQFKDAIATAQTEKEDKITVLSMEYENKLAKIQKQKSQILQNNQQATNQDIFRKKLQHMKKTHEEEVAALKQHIRQLQEQTDSRPQASPVPQPSHFNSAFSTRNKRK</sequence>
<dbReference type="EMBL" id="JBAMIC010000011">
    <property type="protein sequence ID" value="KAK7099878.1"/>
    <property type="molecule type" value="Genomic_DNA"/>
</dbReference>
<organism evidence="2 3">
    <name type="scientific">Littorina saxatilis</name>
    <dbReference type="NCBI Taxonomy" id="31220"/>
    <lineage>
        <taxon>Eukaryota</taxon>
        <taxon>Metazoa</taxon>
        <taxon>Spiralia</taxon>
        <taxon>Lophotrochozoa</taxon>
        <taxon>Mollusca</taxon>
        <taxon>Gastropoda</taxon>
        <taxon>Caenogastropoda</taxon>
        <taxon>Littorinimorpha</taxon>
        <taxon>Littorinoidea</taxon>
        <taxon>Littorinidae</taxon>
        <taxon>Littorina</taxon>
    </lineage>
</organism>
<proteinExistence type="predicted"/>
<accession>A0AAN9B676</accession>
<keyword evidence="3" id="KW-1185">Reference proteome</keyword>
<dbReference type="AlphaFoldDB" id="A0AAN9B676"/>
<reference evidence="2 3" key="1">
    <citation type="submission" date="2024-02" db="EMBL/GenBank/DDBJ databases">
        <title>Chromosome-scale genome assembly of the rough periwinkle Littorina saxatilis.</title>
        <authorList>
            <person name="De Jode A."/>
            <person name="Faria R."/>
            <person name="Formenti G."/>
            <person name="Sims Y."/>
            <person name="Smith T.P."/>
            <person name="Tracey A."/>
            <person name="Wood J.M.D."/>
            <person name="Zagrodzka Z.B."/>
            <person name="Johannesson K."/>
            <person name="Butlin R.K."/>
            <person name="Leder E.H."/>
        </authorList>
    </citation>
    <scope>NUCLEOTIDE SEQUENCE [LARGE SCALE GENOMIC DNA]</scope>
    <source>
        <strain evidence="2">Snail1</strain>
        <tissue evidence="2">Muscle</tissue>
    </source>
</reference>